<organism evidence="1 2">
    <name type="scientific">Arthrobotrys musiformis</name>
    <dbReference type="NCBI Taxonomy" id="47236"/>
    <lineage>
        <taxon>Eukaryota</taxon>
        <taxon>Fungi</taxon>
        <taxon>Dikarya</taxon>
        <taxon>Ascomycota</taxon>
        <taxon>Pezizomycotina</taxon>
        <taxon>Orbiliomycetes</taxon>
        <taxon>Orbiliales</taxon>
        <taxon>Orbiliaceae</taxon>
        <taxon>Arthrobotrys</taxon>
    </lineage>
</organism>
<reference evidence="1 2" key="1">
    <citation type="submission" date="2023-08" db="EMBL/GenBank/DDBJ databases">
        <authorList>
            <person name="Palmer J.M."/>
        </authorList>
    </citation>
    <scope>NUCLEOTIDE SEQUENCE [LARGE SCALE GENOMIC DNA]</scope>
    <source>
        <strain evidence="1 2">TWF481</strain>
    </source>
</reference>
<evidence type="ECO:0000313" key="1">
    <source>
        <dbReference type="EMBL" id="KAK6509062.1"/>
    </source>
</evidence>
<protein>
    <submittedName>
        <fullName evidence="1">Uncharacterized protein</fullName>
    </submittedName>
</protein>
<keyword evidence="2" id="KW-1185">Reference proteome</keyword>
<dbReference type="Proteomes" id="UP001370758">
    <property type="component" value="Unassembled WGS sequence"/>
</dbReference>
<proteinExistence type="predicted"/>
<gene>
    <name evidence="1" type="ORF">TWF481_003826</name>
</gene>
<evidence type="ECO:0000313" key="2">
    <source>
        <dbReference type="Proteomes" id="UP001370758"/>
    </source>
</evidence>
<comment type="caution">
    <text evidence="1">The sequence shown here is derived from an EMBL/GenBank/DDBJ whole genome shotgun (WGS) entry which is preliminary data.</text>
</comment>
<dbReference type="AlphaFoldDB" id="A0AAV9WJC0"/>
<sequence length="203" mass="23663">MDCVKRLWNFQSRWREAIRLRCPDPPTEVKIRTDNFLSSLDDLSREASTELRDLIIKQTKKKGRAMYSAMDADVIKASMKGYYAEALEKRGQGASRSIVKIILQGLEDTNPFEKIEKKMCDLLRDLKVWIDESTKEWYVDLESELQATVKNWTKKSRYNGRLELKKREELEAIVVEFRPWSNVLLTDIRKLEAEAGGETDLEA</sequence>
<name>A0AAV9WJC0_9PEZI</name>
<dbReference type="EMBL" id="JAVHJL010000002">
    <property type="protein sequence ID" value="KAK6509062.1"/>
    <property type="molecule type" value="Genomic_DNA"/>
</dbReference>
<accession>A0AAV9WJC0</accession>